<keyword evidence="7 8" id="KW-0807">Transducer</keyword>
<evidence type="ECO:0000256" key="5">
    <source>
        <dbReference type="ARBA" id="ARBA00023136"/>
    </source>
</evidence>
<dbReference type="PROSITE" id="PS00237">
    <property type="entry name" value="G_PROTEIN_RECEP_F1_1"/>
    <property type="match status" value="1"/>
</dbReference>
<evidence type="ECO:0000256" key="9">
    <source>
        <dbReference type="SAM" id="Phobius"/>
    </source>
</evidence>
<dbReference type="RefSeq" id="XP_031550418.1">
    <property type="nucleotide sequence ID" value="XM_031694558.1"/>
</dbReference>
<dbReference type="GO" id="GO:0004930">
    <property type="term" value="F:G protein-coupled receptor activity"/>
    <property type="evidence" value="ECO:0007669"/>
    <property type="project" value="UniProtKB-KW"/>
</dbReference>
<dbReference type="InterPro" id="IPR000276">
    <property type="entry name" value="GPCR_Rhodpsn"/>
</dbReference>
<evidence type="ECO:0000256" key="8">
    <source>
        <dbReference type="RuleBase" id="RU000688"/>
    </source>
</evidence>
<dbReference type="SMART" id="SM01381">
    <property type="entry name" value="7TM_GPCR_Srsx"/>
    <property type="match status" value="1"/>
</dbReference>
<evidence type="ECO:0000256" key="3">
    <source>
        <dbReference type="ARBA" id="ARBA00022989"/>
    </source>
</evidence>
<feature type="transmembrane region" description="Helical" evidence="9">
    <location>
        <begin position="197"/>
        <end position="218"/>
    </location>
</feature>
<name>A0A6P8H4E7_ACTTE</name>
<dbReference type="OrthoDB" id="9445642at2759"/>
<dbReference type="KEGG" id="aten:116287861"/>
<dbReference type="RefSeq" id="XP_031550419.1">
    <property type="nucleotide sequence ID" value="XM_031694559.1"/>
</dbReference>
<evidence type="ECO:0000313" key="15">
    <source>
        <dbReference type="RefSeq" id="XP_031550421.1"/>
    </source>
</evidence>
<comment type="subcellular location">
    <subcellularLocation>
        <location evidence="1">Membrane</location>
        <topology evidence="1">Multi-pass membrane protein</topology>
    </subcellularLocation>
</comment>
<keyword evidence="3 9" id="KW-1133">Transmembrane helix</keyword>
<evidence type="ECO:0000313" key="18">
    <source>
        <dbReference type="RefSeq" id="XP_031550424.1"/>
    </source>
</evidence>
<reference evidence="12 13" key="1">
    <citation type="submission" date="2025-04" db="UniProtKB">
        <authorList>
            <consortium name="RefSeq"/>
        </authorList>
    </citation>
    <scope>IDENTIFICATION</scope>
    <source>
        <tissue evidence="12 13">Tentacle</tissue>
    </source>
</reference>
<evidence type="ECO:0000256" key="4">
    <source>
        <dbReference type="ARBA" id="ARBA00023040"/>
    </source>
</evidence>
<evidence type="ECO:0000313" key="16">
    <source>
        <dbReference type="RefSeq" id="XP_031550422.1"/>
    </source>
</evidence>
<feature type="transmembrane region" description="Helical" evidence="9">
    <location>
        <begin position="60"/>
        <end position="84"/>
    </location>
</feature>
<protein>
    <submittedName>
        <fullName evidence="12 13">Tachykinin-like peptides receptor 86C</fullName>
    </submittedName>
</protein>
<evidence type="ECO:0000313" key="14">
    <source>
        <dbReference type="RefSeq" id="XP_031550420.1"/>
    </source>
</evidence>
<gene>
    <name evidence="12 13 14 15 16 17 18" type="primary">LOC116287861</name>
</gene>
<dbReference type="InterPro" id="IPR017452">
    <property type="entry name" value="GPCR_Rhodpsn_7TM"/>
</dbReference>
<feature type="transmembrane region" description="Helical" evidence="9">
    <location>
        <begin position="143"/>
        <end position="162"/>
    </location>
</feature>
<keyword evidence="5 9" id="KW-0472">Membrane</keyword>
<feature type="transmembrane region" description="Helical" evidence="9">
    <location>
        <begin position="104"/>
        <end position="122"/>
    </location>
</feature>
<evidence type="ECO:0000256" key="7">
    <source>
        <dbReference type="ARBA" id="ARBA00023224"/>
    </source>
</evidence>
<dbReference type="GeneID" id="116287861"/>
<dbReference type="AlphaFoldDB" id="A0A6P8H4E7"/>
<evidence type="ECO:0000256" key="6">
    <source>
        <dbReference type="ARBA" id="ARBA00023170"/>
    </source>
</evidence>
<evidence type="ECO:0000313" key="13">
    <source>
        <dbReference type="RefSeq" id="XP_031550419.1"/>
    </source>
</evidence>
<proteinExistence type="inferred from homology"/>
<evidence type="ECO:0000313" key="12">
    <source>
        <dbReference type="RefSeq" id="XP_031550418.1"/>
    </source>
</evidence>
<dbReference type="SUPFAM" id="SSF81321">
    <property type="entry name" value="Family A G protein-coupled receptor-like"/>
    <property type="match status" value="1"/>
</dbReference>
<dbReference type="PANTHER" id="PTHR45695:SF9">
    <property type="entry name" value="LEUCOKININ RECEPTOR"/>
    <property type="match status" value="1"/>
</dbReference>
<keyword evidence="11" id="KW-1185">Reference proteome</keyword>
<dbReference type="RefSeq" id="XP_031550420.1">
    <property type="nucleotide sequence ID" value="XM_031694560.1"/>
</dbReference>
<evidence type="ECO:0000256" key="1">
    <source>
        <dbReference type="ARBA" id="ARBA00004141"/>
    </source>
</evidence>
<dbReference type="Pfam" id="PF00001">
    <property type="entry name" value="7tm_1"/>
    <property type="match status" value="1"/>
</dbReference>
<dbReference type="RefSeq" id="XP_031550423.1">
    <property type="nucleotide sequence ID" value="XM_031694563.1"/>
</dbReference>
<comment type="similarity">
    <text evidence="8">Belongs to the G-protein coupled receptor 1 family.</text>
</comment>
<keyword evidence="4 8" id="KW-0297">G-protein coupled receptor</keyword>
<evidence type="ECO:0000313" key="11">
    <source>
        <dbReference type="Proteomes" id="UP000515163"/>
    </source>
</evidence>
<evidence type="ECO:0000313" key="17">
    <source>
        <dbReference type="RefSeq" id="XP_031550423.1"/>
    </source>
</evidence>
<dbReference type="RefSeq" id="XP_031550421.1">
    <property type="nucleotide sequence ID" value="XM_031694561.1"/>
</dbReference>
<dbReference type="Gene3D" id="1.20.1070.10">
    <property type="entry name" value="Rhodopsin 7-helix transmembrane proteins"/>
    <property type="match status" value="1"/>
</dbReference>
<dbReference type="PANTHER" id="PTHR45695">
    <property type="entry name" value="LEUCOKININ RECEPTOR-RELATED"/>
    <property type="match status" value="1"/>
</dbReference>
<keyword evidence="6 8" id="KW-0675">Receptor</keyword>
<dbReference type="Proteomes" id="UP000515163">
    <property type="component" value="Unplaced"/>
</dbReference>
<evidence type="ECO:0000259" key="10">
    <source>
        <dbReference type="PROSITE" id="PS50262"/>
    </source>
</evidence>
<keyword evidence="2 8" id="KW-0812">Transmembrane</keyword>
<feature type="domain" description="G-protein coupled receptors family 1 profile" evidence="10">
    <location>
        <begin position="39"/>
        <end position="309"/>
    </location>
</feature>
<dbReference type="PRINTS" id="PR00237">
    <property type="entry name" value="GPCRRHODOPSN"/>
</dbReference>
<accession>A0A6P8H4E7</accession>
<organism evidence="11 17">
    <name type="scientific">Actinia tenebrosa</name>
    <name type="common">Australian red waratah sea anemone</name>
    <dbReference type="NCBI Taxonomy" id="6105"/>
    <lineage>
        <taxon>Eukaryota</taxon>
        <taxon>Metazoa</taxon>
        <taxon>Cnidaria</taxon>
        <taxon>Anthozoa</taxon>
        <taxon>Hexacorallia</taxon>
        <taxon>Actiniaria</taxon>
        <taxon>Actiniidae</taxon>
        <taxon>Actinia</taxon>
    </lineage>
</organism>
<dbReference type="FunFam" id="1.20.1070.10:FF:000291">
    <property type="entry name" value="Predicted protein"/>
    <property type="match status" value="1"/>
</dbReference>
<evidence type="ECO:0000256" key="2">
    <source>
        <dbReference type="ARBA" id="ARBA00022692"/>
    </source>
</evidence>
<sequence length="353" mass="39654">MDNSSSRVTNSTATLSGQALAVVAMTAAYSIIFVVALLGNALVIYVVASRSYMKSTFNFLIVNMAIADLLVSVLIMPIQVKFLYAGQKWINGGFGVVSCKWVNFSGTLSIAASIIALVAISLDRYFAIIHPFKHLPVIRNTKIITSLIWSFSALFMFPYLLIFDVAKANDGQGWDCRMVWDIISTSPTKQFEFARSFFMFTLIGLYAVPLVLIASLYIRIGKKLSSRKIPGHSTAKSIQKAQTSKRKVLRMLTIVVMVFALCWLPAHLMHLVIYYNTPLFWRLLATAPYVENVAFFLCHANSAINPCLYVTLNEKYKREFFNLLSFCFPGLKKRGKRMTMTTMAISEIHHDNS</sequence>
<dbReference type="RefSeq" id="XP_031550424.1">
    <property type="nucleotide sequence ID" value="XM_031694564.1"/>
</dbReference>
<feature type="transmembrane region" description="Helical" evidence="9">
    <location>
        <begin position="20"/>
        <end position="48"/>
    </location>
</feature>
<dbReference type="RefSeq" id="XP_031550422.1">
    <property type="nucleotide sequence ID" value="XM_031694562.1"/>
</dbReference>
<feature type="transmembrane region" description="Helical" evidence="9">
    <location>
        <begin position="248"/>
        <end position="273"/>
    </location>
</feature>
<dbReference type="PROSITE" id="PS50262">
    <property type="entry name" value="G_PROTEIN_RECEP_F1_2"/>
    <property type="match status" value="1"/>
</dbReference>
<dbReference type="GO" id="GO:0005886">
    <property type="term" value="C:plasma membrane"/>
    <property type="evidence" value="ECO:0007669"/>
    <property type="project" value="TreeGrafter"/>
</dbReference>